<feature type="region of interest" description="Disordered" evidence="1">
    <location>
        <begin position="41"/>
        <end position="74"/>
    </location>
</feature>
<gene>
    <name evidence="2" type="ORF">Cvel_29074</name>
</gene>
<feature type="region of interest" description="Disordered" evidence="1">
    <location>
        <begin position="852"/>
        <end position="899"/>
    </location>
</feature>
<feature type="compositionally biased region" description="Polar residues" evidence="1">
    <location>
        <begin position="285"/>
        <end position="302"/>
    </location>
</feature>
<reference evidence="2" key="1">
    <citation type="submission" date="2014-11" db="EMBL/GenBank/DDBJ databases">
        <authorList>
            <person name="Otto D Thomas"/>
            <person name="Naeem Raeece"/>
        </authorList>
    </citation>
    <scope>NUCLEOTIDE SEQUENCE</scope>
</reference>
<feature type="compositionally biased region" description="Basic and acidic residues" evidence="1">
    <location>
        <begin position="379"/>
        <end position="388"/>
    </location>
</feature>
<feature type="region of interest" description="Disordered" evidence="1">
    <location>
        <begin position="1008"/>
        <end position="1037"/>
    </location>
</feature>
<feature type="region of interest" description="Disordered" evidence="1">
    <location>
        <begin position="379"/>
        <end position="407"/>
    </location>
</feature>
<feature type="compositionally biased region" description="Low complexity" evidence="1">
    <location>
        <begin position="126"/>
        <end position="137"/>
    </location>
</feature>
<feature type="region of interest" description="Disordered" evidence="1">
    <location>
        <begin position="112"/>
        <end position="325"/>
    </location>
</feature>
<dbReference type="AlphaFoldDB" id="A0A0G4HLX7"/>
<dbReference type="VEuPathDB" id="CryptoDB:Cvel_29074"/>
<feature type="compositionally biased region" description="Polar residues" evidence="1">
    <location>
        <begin position="194"/>
        <end position="205"/>
    </location>
</feature>
<feature type="compositionally biased region" description="Basic and acidic residues" evidence="1">
    <location>
        <begin position="232"/>
        <end position="250"/>
    </location>
</feature>
<feature type="compositionally biased region" description="Polar residues" evidence="1">
    <location>
        <begin position="944"/>
        <end position="954"/>
    </location>
</feature>
<feature type="region of interest" description="Disordered" evidence="1">
    <location>
        <begin position="1075"/>
        <end position="1106"/>
    </location>
</feature>
<feature type="region of interest" description="Disordered" evidence="1">
    <location>
        <begin position="921"/>
        <end position="954"/>
    </location>
</feature>
<feature type="compositionally biased region" description="Basic and acidic residues" evidence="1">
    <location>
        <begin position="41"/>
        <end position="57"/>
    </location>
</feature>
<feature type="compositionally biased region" description="Low complexity" evidence="1">
    <location>
        <begin position="390"/>
        <end position="400"/>
    </location>
</feature>
<proteinExistence type="predicted"/>
<feature type="compositionally biased region" description="Low complexity" evidence="1">
    <location>
        <begin position="149"/>
        <end position="170"/>
    </location>
</feature>
<accession>A0A0G4HLX7</accession>
<sequence>MAELTRQRYLVESEIKEARERLTGLVYSASVRMKLGQAVKRARELQKEREAGREKETAAGGGPPKEPDWFGLLASLPPGDAGHAGVLRDYVWSLQDQLAQLKEQIEIAKAQEEQANAIQPKSPTGSKSSASPKLKPSSLRDKQGGALTSGSSGRPSRSSGPGQSASVSSAPNSARAAPKRSMSSSRPPALKQPHSPSDSTQAKGQASSSAAGVKQEREREKPSSVTLAVDTPPEKEREKPPNPKEDKEAALLKFTQSESVIAGDLETEGDREEQSARIEIDDRGIQTSIQPTATMSGASVEQSEIFREERDGEAEGEIHREGGSVLIHRGVNESTEGGHPNARLPIHIDSYASSHSSGEVAGSPGSAFPRVYSAHVVEEDTHEKHGPERPSSAPAQPQQPHAGPFEGNLENTAALYLQKSWKAFRSSKSNLRGDGGTPQAGEQRVSSFGLFAQDRGIAASPAHSSRSGSPRRTVDPSRLQRAIARTEGDRSGSSIGGGAQSPHGGPTEQYKHISECVDKYLLKKSFADLTWFPPPPQKKCCSRGTQEKKKNGLNAEALLEARRAAAVYWKGGGGLSLVSGESDEKQAEGLQDSDPFGLRALQVLAGKRAVWPAQAEAVNLETASLLGSGVLMASQEDVQRLQDWRERALEAFGGFLSVLVKHNVELVSLLQTLLLNKPVPLDPDDLLRSLDLEIKAGEGGEDPLALRHWVALRTLQEVREALGDLVLLGLGMGGGGESGSLLQGTTEAQQEKVIRTYASVVVLERQMEPQLCILLELLAGLCPLLAPVPEQTGQSGMGDAEREEQRDVLIPLRQPRALEEENLIIPNSNQGVGGWSESDVLDVWPPGFASSQLSVGSAGPAMTRPQVPPPSSMPPHRESLRDRERDSRDGSEPFYKLRAPVRPRVPRVTVSASARALKVVRPPSGAQTARVHGGCHGGDMEGGSSQSHNSSRPTCSSRFACPFCKNRGPREFMSLEEKTQSLEERERAATAALTPNIQAPEFWPIHNFVFPSKASPPPGNPNTRKPQSTAAVEPSAGAEIRGIKGHEHPAVVARSAGGAHPQGQGARLKLCRGLASRRPQHSPGRPRPDGPHRSGTPDSLAGDDGATAQSEVVRLLDCLYTPETLQANFVGVAEGMRAALENASRATQECAAARRALSAKSERMRQQLRTLGIPCIEGALVHPGPPPLGPPHRYIAVFFP</sequence>
<dbReference type="EMBL" id="CDMZ01003159">
    <property type="protein sequence ID" value="CEM45338.1"/>
    <property type="molecule type" value="Genomic_DNA"/>
</dbReference>
<protein>
    <submittedName>
        <fullName evidence="2">Uncharacterized protein</fullName>
    </submittedName>
</protein>
<organism evidence="2">
    <name type="scientific">Chromera velia CCMP2878</name>
    <dbReference type="NCBI Taxonomy" id="1169474"/>
    <lineage>
        <taxon>Eukaryota</taxon>
        <taxon>Sar</taxon>
        <taxon>Alveolata</taxon>
        <taxon>Colpodellida</taxon>
        <taxon>Chromeraceae</taxon>
        <taxon>Chromera</taxon>
    </lineage>
</organism>
<name>A0A0G4HLX7_9ALVE</name>
<feature type="compositionally biased region" description="Basic and acidic residues" evidence="1">
    <location>
        <begin position="875"/>
        <end position="891"/>
    </location>
</feature>
<feature type="compositionally biased region" description="Basic and acidic residues" evidence="1">
    <location>
        <begin position="272"/>
        <end position="284"/>
    </location>
</feature>
<evidence type="ECO:0000313" key="2">
    <source>
        <dbReference type="EMBL" id="CEM45338.1"/>
    </source>
</evidence>
<evidence type="ECO:0000256" key="1">
    <source>
        <dbReference type="SAM" id="MobiDB-lite"/>
    </source>
</evidence>
<feature type="compositionally biased region" description="Polar residues" evidence="1">
    <location>
        <begin position="1021"/>
        <end position="1030"/>
    </location>
</feature>
<feature type="region of interest" description="Disordered" evidence="1">
    <location>
        <begin position="458"/>
        <end position="508"/>
    </location>
</feature>